<evidence type="ECO:0000256" key="1">
    <source>
        <dbReference type="SAM" id="MobiDB-lite"/>
    </source>
</evidence>
<feature type="region of interest" description="Disordered" evidence="1">
    <location>
        <begin position="46"/>
        <end position="99"/>
    </location>
</feature>
<sequence length="231" mass="25514">MRAQLERNLSLRLFPLGSFGRMSKNVLASKLTRGCLMKRAVRRERQEVSVSGGKRERREAGNFQQQHVTGSERRATRSGQLAADSEQVGDWATGSSRRRVEKGSGQWALGDAGLPSDVRLLCDGKLFRIKRYKAGAAEPVTCARRGIILRTLCGPRARATIISRQSGRPTTNSEAYRRPNPSLPVKNGSALGGRHSRCGSSLKSGGTCEAARTRTRRVLGTRRRQRMSQPR</sequence>
<evidence type="ECO:0000313" key="2">
    <source>
        <dbReference type="EMBL" id="KAJ7200089.1"/>
    </source>
</evidence>
<feature type="region of interest" description="Disordered" evidence="1">
    <location>
        <begin position="165"/>
        <end position="231"/>
    </location>
</feature>
<feature type="compositionally biased region" description="Basic and acidic residues" evidence="1">
    <location>
        <begin position="46"/>
        <end position="60"/>
    </location>
</feature>
<gene>
    <name evidence="2" type="ORF">GGX14DRAFT_660508</name>
</gene>
<dbReference type="AlphaFoldDB" id="A0AAD6Y902"/>
<comment type="caution">
    <text evidence="2">The sequence shown here is derived from an EMBL/GenBank/DDBJ whole genome shotgun (WGS) entry which is preliminary data.</text>
</comment>
<keyword evidence="3" id="KW-1185">Reference proteome</keyword>
<dbReference type="Proteomes" id="UP001219525">
    <property type="component" value="Unassembled WGS sequence"/>
</dbReference>
<feature type="compositionally biased region" description="Basic residues" evidence="1">
    <location>
        <begin position="213"/>
        <end position="231"/>
    </location>
</feature>
<feature type="compositionally biased region" description="Polar residues" evidence="1">
    <location>
        <begin position="165"/>
        <end position="174"/>
    </location>
</feature>
<organism evidence="2 3">
    <name type="scientific">Mycena pura</name>
    <dbReference type="NCBI Taxonomy" id="153505"/>
    <lineage>
        <taxon>Eukaryota</taxon>
        <taxon>Fungi</taxon>
        <taxon>Dikarya</taxon>
        <taxon>Basidiomycota</taxon>
        <taxon>Agaricomycotina</taxon>
        <taxon>Agaricomycetes</taxon>
        <taxon>Agaricomycetidae</taxon>
        <taxon>Agaricales</taxon>
        <taxon>Marasmiineae</taxon>
        <taxon>Mycenaceae</taxon>
        <taxon>Mycena</taxon>
    </lineage>
</organism>
<reference evidence="2" key="1">
    <citation type="submission" date="2023-03" db="EMBL/GenBank/DDBJ databases">
        <title>Massive genome expansion in bonnet fungi (Mycena s.s.) driven by repeated elements and novel gene families across ecological guilds.</title>
        <authorList>
            <consortium name="Lawrence Berkeley National Laboratory"/>
            <person name="Harder C.B."/>
            <person name="Miyauchi S."/>
            <person name="Viragh M."/>
            <person name="Kuo A."/>
            <person name="Thoen E."/>
            <person name="Andreopoulos B."/>
            <person name="Lu D."/>
            <person name="Skrede I."/>
            <person name="Drula E."/>
            <person name="Henrissat B."/>
            <person name="Morin E."/>
            <person name="Kohler A."/>
            <person name="Barry K."/>
            <person name="LaButti K."/>
            <person name="Morin E."/>
            <person name="Salamov A."/>
            <person name="Lipzen A."/>
            <person name="Mereny Z."/>
            <person name="Hegedus B."/>
            <person name="Baldrian P."/>
            <person name="Stursova M."/>
            <person name="Weitz H."/>
            <person name="Taylor A."/>
            <person name="Grigoriev I.V."/>
            <person name="Nagy L.G."/>
            <person name="Martin F."/>
            <person name="Kauserud H."/>
        </authorList>
    </citation>
    <scope>NUCLEOTIDE SEQUENCE</scope>
    <source>
        <strain evidence="2">9144</strain>
    </source>
</reference>
<dbReference type="EMBL" id="JARJCW010000064">
    <property type="protein sequence ID" value="KAJ7200089.1"/>
    <property type="molecule type" value="Genomic_DNA"/>
</dbReference>
<evidence type="ECO:0000313" key="3">
    <source>
        <dbReference type="Proteomes" id="UP001219525"/>
    </source>
</evidence>
<protein>
    <submittedName>
        <fullName evidence="2">Uncharacterized protein</fullName>
    </submittedName>
</protein>
<accession>A0AAD6Y902</accession>
<proteinExistence type="predicted"/>
<name>A0AAD6Y902_9AGAR</name>